<feature type="domain" description="Metalloprotease TldD/E central" evidence="2">
    <location>
        <begin position="133"/>
        <end position="214"/>
    </location>
</feature>
<reference evidence="3 4" key="1">
    <citation type="journal article" date="2018" name="Syst. Appl. Microbiol.">
        <title>A new symbiotic nanoarchaeote (Candidatus Nanoclepta minutus) and its host (Zestosphaera tikiterensis gen. nov., sp. nov.) from a New Zealand hot spring.</title>
        <authorList>
            <person name="St John E."/>
            <person name="Liu Y."/>
            <person name="Podar M."/>
            <person name="Stott M.B."/>
            <person name="Meneghin J."/>
            <person name="Chen Z."/>
            <person name="Lagutin K."/>
            <person name="Mitchell K."/>
            <person name="Reysenbach A.L."/>
        </authorList>
    </citation>
    <scope>NUCLEOTIDE SEQUENCE [LARGE SCALE GENOMIC DNA]</scope>
    <source>
        <strain evidence="3">NZ3</strain>
    </source>
</reference>
<dbReference type="GO" id="GO:0008237">
    <property type="term" value="F:metallopeptidase activity"/>
    <property type="evidence" value="ECO:0007669"/>
    <property type="project" value="InterPro"/>
</dbReference>
<accession>A0A2R7YAR4</accession>
<dbReference type="PANTHER" id="PTHR43666">
    <property type="entry name" value="TLDD PROTEIN"/>
    <property type="match status" value="1"/>
</dbReference>
<gene>
    <name evidence="3" type="ORF">B7O98_00595</name>
</gene>
<evidence type="ECO:0000259" key="2">
    <source>
        <dbReference type="Pfam" id="PF19290"/>
    </source>
</evidence>
<organism evidence="3 4">
    <name type="scientific">Zestosphaera tikiterensis</name>
    <dbReference type="NCBI Taxonomy" id="1973259"/>
    <lineage>
        <taxon>Archaea</taxon>
        <taxon>Thermoproteota</taxon>
        <taxon>Thermoprotei</taxon>
        <taxon>Desulfurococcales</taxon>
        <taxon>Desulfurococcaceae</taxon>
        <taxon>Zestosphaera</taxon>
    </lineage>
</organism>
<dbReference type="InterPro" id="IPR045569">
    <property type="entry name" value="Metalloprtase-TldD/E_C"/>
</dbReference>
<dbReference type="Gene3D" id="3.30.2290.10">
    <property type="entry name" value="PmbA/TldD superfamily"/>
    <property type="match status" value="1"/>
</dbReference>
<dbReference type="AlphaFoldDB" id="A0A2R7YAR4"/>
<proteinExistence type="predicted"/>
<dbReference type="Pfam" id="PF19290">
    <property type="entry name" value="PmbA_TldD_2nd"/>
    <property type="match status" value="1"/>
</dbReference>
<evidence type="ECO:0000313" key="3">
    <source>
        <dbReference type="EMBL" id="PUA33952.1"/>
    </source>
</evidence>
<evidence type="ECO:0000313" key="4">
    <source>
        <dbReference type="Proteomes" id="UP000244093"/>
    </source>
</evidence>
<dbReference type="InterPro" id="IPR035068">
    <property type="entry name" value="TldD/PmbA_N"/>
</dbReference>
<dbReference type="Pfam" id="PF19289">
    <property type="entry name" value="PmbA_TldD_3rd"/>
    <property type="match status" value="1"/>
</dbReference>
<evidence type="ECO:0000259" key="1">
    <source>
        <dbReference type="Pfam" id="PF19289"/>
    </source>
</evidence>
<feature type="domain" description="Metalloprotease TldD/E C-terminal" evidence="1">
    <location>
        <begin position="225"/>
        <end position="446"/>
    </location>
</feature>
<dbReference type="EMBL" id="NBVN01000001">
    <property type="protein sequence ID" value="PUA33952.1"/>
    <property type="molecule type" value="Genomic_DNA"/>
</dbReference>
<dbReference type="InterPro" id="IPR045570">
    <property type="entry name" value="Metalloprtase-TldD/E_cen_dom"/>
</dbReference>
<name>A0A2R7YAR4_9CREN</name>
<evidence type="ECO:0008006" key="5">
    <source>
        <dbReference type="Google" id="ProtNLM"/>
    </source>
</evidence>
<dbReference type="InterPro" id="IPR036059">
    <property type="entry name" value="TldD/PmbA_sf"/>
</dbReference>
<dbReference type="GO" id="GO:0006508">
    <property type="term" value="P:proteolysis"/>
    <property type="evidence" value="ECO:0007669"/>
    <property type="project" value="InterPro"/>
</dbReference>
<comment type="caution">
    <text evidence="3">The sequence shown here is derived from an EMBL/GenBank/DDBJ whole genome shotgun (WGS) entry which is preliminary data.</text>
</comment>
<dbReference type="PANTHER" id="PTHR43666:SF1">
    <property type="entry name" value="CONSERVED PROTEIN"/>
    <property type="match status" value="1"/>
</dbReference>
<sequence length="450" mass="49741">MVGGGSNMKEPLWLAEELVTKLKPRYDDVAALVINDDTAMVKLWNTEPSVVQSWMRTRVGLLLAKNRRLLTLEISARKPEDVLKATERIEEIADKVEESELYAPLPEPEGVKALTGMFDGRVVEALNNPRPYAEAMIDSALSQGVDRVAGTLTLSRVVRALATSKGFSGMEEKTYVEAYLRAFKGEFSGHWAHGSTRLDINALKDVGLKAGQYATITNKKVDFQPGKYSVILSPLVVGNLLGDVAFMASATAVLLGYSMFMKYRLGDVVASEKLSMYDVPHDTSLPRASAFDDEGSPTYDKPIIENGVLKNLLHNSGTAAKMGVKTTGNAGWIFARAWNLNIGLGDFKEDELISELRNGLIITNNWYTRLQNYVEGIFSTVSRDATLLVKDGEILGDVGRVRIASKFSTLMKNIVGISNKPYDIMWWEVRTPTRCGYILAKDINITKPYI</sequence>
<dbReference type="Proteomes" id="UP000244093">
    <property type="component" value="Unassembled WGS sequence"/>
</dbReference>
<dbReference type="SUPFAM" id="SSF111283">
    <property type="entry name" value="Putative modulator of DNA gyrase, PmbA/TldD"/>
    <property type="match status" value="1"/>
</dbReference>
<protein>
    <recommendedName>
        <fullName evidence="5">Peptidase U62</fullName>
    </recommendedName>
</protein>